<dbReference type="Proteomes" id="UP000283380">
    <property type="component" value="Unassembled WGS sequence"/>
</dbReference>
<dbReference type="Pfam" id="PF22507">
    <property type="entry name" value="DUF6994"/>
    <property type="match status" value="1"/>
</dbReference>
<name>A0ABX9LUP4_9LACO</name>
<evidence type="ECO:0000313" key="2">
    <source>
        <dbReference type="Proteomes" id="UP000283380"/>
    </source>
</evidence>
<accession>A0ABX9LUP4</accession>
<proteinExistence type="predicted"/>
<dbReference type="InterPro" id="IPR054263">
    <property type="entry name" value="DUF6994"/>
</dbReference>
<protein>
    <submittedName>
        <fullName evidence="1">Uncharacterized protein</fullName>
    </submittedName>
</protein>
<dbReference type="EMBL" id="QOCU01000003">
    <property type="protein sequence ID" value="RHW52442.1"/>
    <property type="molecule type" value="Genomic_DNA"/>
</dbReference>
<dbReference type="RefSeq" id="WP_118896663.1">
    <property type="nucleotide sequence ID" value="NZ_QOCT01000008.1"/>
</dbReference>
<gene>
    <name evidence="1" type="ORF">DS834_04250</name>
</gene>
<reference evidence="1 2" key="1">
    <citation type="submission" date="2018-07" db="EMBL/GenBank/DDBJ databases">
        <title>Genome sequences of six Lactobacillus spp. isolated from bumble bee guts.</title>
        <authorList>
            <person name="Motta E.V.S."/>
            <person name="Moran N.A."/>
        </authorList>
    </citation>
    <scope>NUCLEOTIDE SEQUENCE [LARGE SCALE GENOMIC DNA]</scope>
    <source>
        <strain evidence="1 2">BI-4G</strain>
    </source>
</reference>
<comment type="caution">
    <text evidence="1">The sequence shown here is derived from an EMBL/GenBank/DDBJ whole genome shotgun (WGS) entry which is preliminary data.</text>
</comment>
<sequence>MKLSDYSGVKKITLDDFLMLDEEQTIKFDFLTQGKEADRSELINSIYHKLFPWFDKQVHAGDTLNTYRIAVKKYYGTYYRFLDQEKQLEIITIIKKYTPHNDERIFEFEDTDKNGKSYYQLCNNYQLGNFGIFPIHGGINPKRACAPYNDFFDKFLSLVCDFYAGMLKLDNGLAKAIDYQTDYFKQFKDMADFVKQNFFCDFFIDTNYYSATYKKLSASSTFAEYVSLVTDIVTKRSKTLYKVLHD</sequence>
<evidence type="ECO:0000313" key="1">
    <source>
        <dbReference type="EMBL" id="RHW52442.1"/>
    </source>
</evidence>
<keyword evidence="2" id="KW-1185">Reference proteome</keyword>
<organism evidence="1 2">
    <name type="scientific">Lactobacillus bombicola</name>
    <dbReference type="NCBI Taxonomy" id="1505723"/>
    <lineage>
        <taxon>Bacteria</taxon>
        <taxon>Bacillati</taxon>
        <taxon>Bacillota</taxon>
        <taxon>Bacilli</taxon>
        <taxon>Lactobacillales</taxon>
        <taxon>Lactobacillaceae</taxon>
        <taxon>Lactobacillus</taxon>
    </lineage>
</organism>